<keyword evidence="18" id="KW-1185">Reference proteome</keyword>
<dbReference type="Pfam" id="PF00118">
    <property type="entry name" value="Cpn60_TCP1"/>
    <property type="match status" value="1"/>
</dbReference>
<feature type="domain" description="Protein arginine N-methyltransferase" evidence="16">
    <location>
        <begin position="746"/>
        <end position="851"/>
    </location>
</feature>
<feature type="compositionally biased region" description="Low complexity" evidence="15">
    <location>
        <begin position="855"/>
        <end position="874"/>
    </location>
</feature>
<evidence type="ECO:0000256" key="3">
    <source>
        <dbReference type="ARBA" id="ARBA00014424"/>
    </source>
</evidence>
<dbReference type="PROSITE" id="PS00751">
    <property type="entry name" value="TCP1_2"/>
    <property type="match status" value="1"/>
</dbReference>
<dbReference type="NCBIfam" id="NF041082">
    <property type="entry name" value="thermosome_alpha"/>
    <property type="match status" value="1"/>
</dbReference>
<evidence type="ECO:0000256" key="8">
    <source>
        <dbReference type="ARBA" id="ARBA00022741"/>
    </source>
</evidence>
<dbReference type="CDD" id="cd02440">
    <property type="entry name" value="AdoMet_MTases"/>
    <property type="match status" value="1"/>
</dbReference>
<dbReference type="Proteomes" id="UP000824890">
    <property type="component" value="Unassembled WGS sequence"/>
</dbReference>
<protein>
    <recommendedName>
        <fullName evidence="3">T-complex protein 1 subunit alpha</fullName>
    </recommendedName>
    <alternativeName>
        <fullName evidence="12">CCT-alpha</fullName>
    </alternativeName>
</protein>
<feature type="region of interest" description="Disordered" evidence="15">
    <location>
        <begin position="855"/>
        <end position="897"/>
    </location>
</feature>
<reference evidence="17 18" key="1">
    <citation type="submission" date="2021-05" db="EMBL/GenBank/DDBJ databases">
        <title>Genome Assembly of Synthetic Allotetraploid Brassica napus Reveals Homoeologous Exchanges between Subgenomes.</title>
        <authorList>
            <person name="Davis J.T."/>
        </authorList>
    </citation>
    <scope>NUCLEOTIDE SEQUENCE [LARGE SCALE GENOMIC DNA]</scope>
    <source>
        <strain evidence="18">cv. Da-Ae</strain>
        <tissue evidence="17">Seedling</tissue>
    </source>
</reference>
<dbReference type="PANTHER" id="PTHR11353">
    <property type="entry name" value="CHAPERONIN"/>
    <property type="match status" value="1"/>
</dbReference>
<dbReference type="NCBIfam" id="NF041083">
    <property type="entry name" value="thermosome_beta"/>
    <property type="match status" value="1"/>
</dbReference>
<dbReference type="Gene3D" id="1.10.560.10">
    <property type="entry name" value="GroEL-like equatorial domain"/>
    <property type="match status" value="1"/>
</dbReference>
<name>A0ABQ8AGJ2_BRANA</name>
<sequence length="1034" mass="113739">MTTQSGQDVRTQNVVACQAISNIVKTSLGPVGLDKMLVDDIGDVTITNDGATILRMLEVEHPAAKVLVELAELQDREVGDGTTSVVIVAAELLKRANDLVRNKIHPTSIISGYRLAMREACKYIDEKLVTKVEKLGRVPLINCAKTSMSSKLISGDSDFFANLVVDAVLSVKMTNQRGEIKYPIKGINILKAHGQSARDSYLLKGYALNTGRAAQGMPLRVSPAKIACLDFNLQKTKMQLGVQVVVNDPRELEKIRQREADMTKERIEKLLKAGANVILTTKGIDDMALKYFVEAGAIAVRRVRKDDMRHVAKATGATLVTTFADMEGEETFDPAHLGSADEVVEERIADDDVVLIKGTKTSSAVSLILRGANDYMLDEMERALHDSLCIVKRTLESNAVVAGGGAVESALSVYLEHLATTLGSREQLAIAEFAEALLVIPKVLAVNAAKDATELVAKLRAYHHTAQTKADKKHYSSMGLDLVNGIVRNNLEAGVIEPAMSKVKIIQFATEAAITILRIDDMIKLVKEDGQGDDNGFHELEPVEEKRVPGFSSFGRAKRRSNRGGAPDTRDGLANGVRVSDQLGEQKPLETQKSPPPCTDFDVAYFHSYAHVGIHEEMIKDRARTETYKEAIMQHQSLIQGKVVVDVGCGTGILSIFCAQAGAIRVYAVDASDIAVQAKEVVKANGLSDKVIVLHGRVEDVEIDEEVDVIISEWMGYMLLYESMLGSVITARDRWLKPGGLILPSHATLYMAPVTHPERYSHSIDFWRNVYGIDMSAMMQLAKQCAFEEPSVESISGENVLTWPEVVKHIDCQTVKIQELDSVTARYKFKSMMRAPMHGFGFWFDVEFSKPPSSPAKTTSATSVASGSSSMSPSREGYQKKRSNPSDALVLSTSPEAPPTHWQQTIVYFYDPIDVEQDQVIEGSVTLSQSKENRRFMNIHLEYSPGHKGLSQDGIGTRFSMPVNLRTSQNGFLRDGPKRVLRDYMDPHFFLCSFLISYEKNEKESEKKAILVTFLPENIRSSGDDNLSSGGVLI</sequence>
<dbReference type="InterPro" id="IPR025799">
    <property type="entry name" value="Arg_MeTrfase"/>
</dbReference>
<comment type="function">
    <text evidence="11">Molecular chaperone; assists the folding of proteins upon ATP hydrolysis. Known to play a role, in vitro, in the folding of actin and tubulin.</text>
</comment>
<dbReference type="InterPro" id="IPR002423">
    <property type="entry name" value="Cpn60/GroEL/TCP-1"/>
</dbReference>
<dbReference type="InterPro" id="IPR053374">
    <property type="entry name" value="TCP-1_chaperonin"/>
</dbReference>
<evidence type="ECO:0000256" key="5">
    <source>
        <dbReference type="ARBA" id="ARBA00022603"/>
    </source>
</evidence>
<dbReference type="PRINTS" id="PR00304">
    <property type="entry name" value="TCOMPLEXTCP1"/>
</dbReference>
<evidence type="ECO:0000256" key="13">
    <source>
        <dbReference type="PROSITE-ProRule" id="PRU01015"/>
    </source>
</evidence>
<evidence type="ECO:0000256" key="15">
    <source>
        <dbReference type="SAM" id="MobiDB-lite"/>
    </source>
</evidence>
<evidence type="ECO:0000256" key="4">
    <source>
        <dbReference type="ARBA" id="ARBA00022490"/>
    </source>
</evidence>
<dbReference type="SUPFAM" id="SSF52029">
    <property type="entry name" value="GroEL apical domain-like"/>
    <property type="match status" value="1"/>
</dbReference>
<evidence type="ECO:0000256" key="6">
    <source>
        <dbReference type="ARBA" id="ARBA00022679"/>
    </source>
</evidence>
<keyword evidence="10 14" id="KW-0143">Chaperone</keyword>
<keyword evidence="7 13" id="KW-0949">S-adenosyl-L-methionine</keyword>
<dbReference type="InterPro" id="IPR017998">
    <property type="entry name" value="Chaperone_TCP-1"/>
</dbReference>
<evidence type="ECO:0000256" key="9">
    <source>
        <dbReference type="ARBA" id="ARBA00022840"/>
    </source>
</evidence>
<dbReference type="InterPro" id="IPR027410">
    <property type="entry name" value="TCP-1-like_intermed_sf"/>
</dbReference>
<evidence type="ECO:0000259" key="16">
    <source>
        <dbReference type="Pfam" id="PF22528"/>
    </source>
</evidence>
<evidence type="ECO:0000256" key="11">
    <source>
        <dbReference type="ARBA" id="ARBA00024677"/>
    </source>
</evidence>
<gene>
    <name evidence="17" type="ORF">HID58_054100</name>
</gene>
<dbReference type="Pfam" id="PF06325">
    <property type="entry name" value="PrmA"/>
    <property type="match status" value="1"/>
</dbReference>
<dbReference type="Gene3D" id="3.50.7.10">
    <property type="entry name" value="GroEL"/>
    <property type="match status" value="1"/>
</dbReference>
<dbReference type="NCBIfam" id="TIGR02340">
    <property type="entry name" value="chap_CCT_alpha"/>
    <property type="match status" value="1"/>
</dbReference>
<evidence type="ECO:0000256" key="14">
    <source>
        <dbReference type="RuleBase" id="RU004187"/>
    </source>
</evidence>
<dbReference type="EMBL" id="JAGKQM010000013">
    <property type="protein sequence ID" value="KAH0891671.1"/>
    <property type="molecule type" value="Genomic_DNA"/>
</dbReference>
<keyword evidence="6 13" id="KW-0808">Transferase</keyword>
<dbReference type="Gene3D" id="2.70.160.11">
    <property type="entry name" value="Hnrnp arginine n-methyltransferase1"/>
    <property type="match status" value="1"/>
</dbReference>
<dbReference type="SUPFAM" id="SSF48592">
    <property type="entry name" value="GroEL equatorial domain-like"/>
    <property type="match status" value="1"/>
</dbReference>
<dbReference type="InterPro" id="IPR002194">
    <property type="entry name" value="Chaperonin_TCP-1_CS"/>
</dbReference>
<keyword evidence="4" id="KW-0963">Cytoplasm</keyword>
<comment type="similarity">
    <text evidence="2 14">Belongs to the TCP-1 chaperonin family.</text>
</comment>
<dbReference type="PROSITE" id="PS00995">
    <property type="entry name" value="TCP1_3"/>
    <property type="match status" value="1"/>
</dbReference>
<comment type="subcellular location">
    <subcellularLocation>
        <location evidence="1">Cytoplasm</location>
    </subcellularLocation>
</comment>
<feature type="region of interest" description="Disordered" evidence="15">
    <location>
        <begin position="548"/>
        <end position="577"/>
    </location>
</feature>
<dbReference type="InterPro" id="IPR029063">
    <property type="entry name" value="SAM-dependent_MTases_sf"/>
</dbReference>
<dbReference type="PROSITE" id="PS51678">
    <property type="entry name" value="SAM_MT_PRMT"/>
    <property type="match status" value="1"/>
</dbReference>
<proteinExistence type="inferred from homology"/>
<dbReference type="SUPFAM" id="SSF54849">
    <property type="entry name" value="GroEL-intermediate domain like"/>
    <property type="match status" value="1"/>
</dbReference>
<dbReference type="InterPro" id="IPR054827">
    <property type="entry name" value="thermosome_alpha"/>
</dbReference>
<organism evidence="17 18">
    <name type="scientific">Brassica napus</name>
    <name type="common">Rape</name>
    <dbReference type="NCBI Taxonomy" id="3708"/>
    <lineage>
        <taxon>Eukaryota</taxon>
        <taxon>Viridiplantae</taxon>
        <taxon>Streptophyta</taxon>
        <taxon>Embryophyta</taxon>
        <taxon>Tracheophyta</taxon>
        <taxon>Spermatophyta</taxon>
        <taxon>Magnoliopsida</taxon>
        <taxon>eudicotyledons</taxon>
        <taxon>Gunneridae</taxon>
        <taxon>Pentapetalae</taxon>
        <taxon>rosids</taxon>
        <taxon>malvids</taxon>
        <taxon>Brassicales</taxon>
        <taxon>Brassicaceae</taxon>
        <taxon>Brassiceae</taxon>
        <taxon>Brassica</taxon>
    </lineage>
</organism>
<dbReference type="PROSITE" id="PS00750">
    <property type="entry name" value="TCP1_1"/>
    <property type="match status" value="1"/>
</dbReference>
<dbReference type="InterPro" id="IPR027409">
    <property type="entry name" value="GroEL-like_apical_dom_sf"/>
</dbReference>
<keyword evidence="9 14" id="KW-0067">ATP-binding</keyword>
<dbReference type="Gene3D" id="3.40.50.150">
    <property type="entry name" value="Vaccinia Virus protein VP39"/>
    <property type="match status" value="1"/>
</dbReference>
<dbReference type="Gene3D" id="3.30.260.10">
    <property type="entry name" value="TCP-1-like chaperonin intermediate domain"/>
    <property type="match status" value="1"/>
</dbReference>
<evidence type="ECO:0000313" key="17">
    <source>
        <dbReference type="EMBL" id="KAH0891671.1"/>
    </source>
</evidence>
<evidence type="ECO:0000313" key="18">
    <source>
        <dbReference type="Proteomes" id="UP000824890"/>
    </source>
</evidence>
<evidence type="ECO:0000256" key="7">
    <source>
        <dbReference type="ARBA" id="ARBA00022691"/>
    </source>
</evidence>
<evidence type="ECO:0000256" key="2">
    <source>
        <dbReference type="ARBA" id="ARBA00008020"/>
    </source>
</evidence>
<comment type="caution">
    <text evidence="17">The sequence shown here is derived from an EMBL/GenBank/DDBJ whole genome shotgun (WGS) entry which is preliminary data.</text>
</comment>
<dbReference type="InterPro" id="IPR012715">
    <property type="entry name" value="Chap_CCT_alpha"/>
</dbReference>
<dbReference type="InterPro" id="IPR055135">
    <property type="entry name" value="PRMT_dom"/>
</dbReference>
<accession>A0ABQ8AGJ2</accession>
<evidence type="ECO:0000256" key="10">
    <source>
        <dbReference type="ARBA" id="ARBA00023186"/>
    </source>
</evidence>
<keyword evidence="8 14" id="KW-0547">Nucleotide-binding</keyword>
<dbReference type="SUPFAM" id="SSF53335">
    <property type="entry name" value="S-adenosyl-L-methionine-dependent methyltransferases"/>
    <property type="match status" value="1"/>
</dbReference>
<evidence type="ECO:0000256" key="12">
    <source>
        <dbReference type="ARBA" id="ARBA00030049"/>
    </source>
</evidence>
<dbReference type="Pfam" id="PF22528">
    <property type="entry name" value="PRMT_C"/>
    <property type="match status" value="2"/>
</dbReference>
<dbReference type="CDD" id="cd03335">
    <property type="entry name" value="TCP1_alpha"/>
    <property type="match status" value="1"/>
</dbReference>
<evidence type="ECO:0000256" key="1">
    <source>
        <dbReference type="ARBA" id="ARBA00004496"/>
    </source>
</evidence>
<dbReference type="InterPro" id="IPR027413">
    <property type="entry name" value="GROEL-like_equatorial_sf"/>
</dbReference>
<feature type="domain" description="Protein arginine N-methyltransferase" evidence="16">
    <location>
        <begin position="887"/>
        <end position="944"/>
    </location>
</feature>
<keyword evidence="5 13" id="KW-0489">Methyltransferase</keyword>